<sequence>MEAETTQKTEITLTPEAVSEVKSIIEKKGLGGAALRLSVEGGGCSGLSYKLNFDTEITQHDETFEFDDLTVIVDKKSTVHLTGTTLDFSTALVGGGFKFQNPNAKQSCGCGESFST</sequence>
<dbReference type="Pfam" id="PF01521">
    <property type="entry name" value="Fe-S_biosyn"/>
    <property type="match status" value="1"/>
</dbReference>
<dbReference type="InterPro" id="IPR017870">
    <property type="entry name" value="FeS_cluster_insertion_CS"/>
</dbReference>
<dbReference type="GO" id="GO:0005506">
    <property type="term" value="F:iron ion binding"/>
    <property type="evidence" value="ECO:0007669"/>
    <property type="project" value="TreeGrafter"/>
</dbReference>
<dbReference type="NCBIfam" id="TIGR00049">
    <property type="entry name" value="iron-sulfur cluster assembly accessory protein"/>
    <property type="match status" value="1"/>
</dbReference>
<dbReference type="PROSITE" id="PS01152">
    <property type="entry name" value="HESB"/>
    <property type="match status" value="1"/>
</dbReference>
<evidence type="ECO:0000259" key="1">
    <source>
        <dbReference type="Pfam" id="PF01521"/>
    </source>
</evidence>
<dbReference type="InterPro" id="IPR000361">
    <property type="entry name" value="ATAP_core_dom"/>
</dbReference>
<dbReference type="SUPFAM" id="SSF89360">
    <property type="entry name" value="HesB-like domain"/>
    <property type="match status" value="1"/>
</dbReference>
<dbReference type="EMBL" id="UOGF01000042">
    <property type="protein sequence ID" value="VAX28776.1"/>
    <property type="molecule type" value="Genomic_DNA"/>
</dbReference>
<accession>A0A3B1CE84</accession>
<name>A0A3B1CE84_9ZZZZ</name>
<reference evidence="2" key="1">
    <citation type="submission" date="2018-06" db="EMBL/GenBank/DDBJ databases">
        <authorList>
            <person name="Zhirakovskaya E."/>
        </authorList>
    </citation>
    <scope>NUCLEOTIDE SEQUENCE</scope>
</reference>
<gene>
    <name evidence="2" type="ORF">MNBD_NITROSPIRAE01-633</name>
</gene>
<dbReference type="InterPro" id="IPR035903">
    <property type="entry name" value="HesB-like_dom_sf"/>
</dbReference>
<proteinExistence type="predicted"/>
<dbReference type="InterPro" id="IPR016092">
    <property type="entry name" value="ATAP"/>
</dbReference>
<organism evidence="2">
    <name type="scientific">hydrothermal vent metagenome</name>
    <dbReference type="NCBI Taxonomy" id="652676"/>
    <lineage>
        <taxon>unclassified sequences</taxon>
        <taxon>metagenomes</taxon>
        <taxon>ecological metagenomes</taxon>
    </lineage>
</organism>
<dbReference type="PANTHER" id="PTHR43011:SF1">
    <property type="entry name" value="IRON-SULFUR CLUSTER ASSEMBLY 2 HOMOLOG, MITOCHONDRIAL"/>
    <property type="match status" value="1"/>
</dbReference>
<feature type="domain" description="Core" evidence="1">
    <location>
        <begin position="10"/>
        <end position="112"/>
    </location>
</feature>
<evidence type="ECO:0000313" key="2">
    <source>
        <dbReference type="EMBL" id="VAX28776.1"/>
    </source>
</evidence>
<dbReference type="AlphaFoldDB" id="A0A3B1CE84"/>
<dbReference type="GO" id="GO:0016226">
    <property type="term" value="P:iron-sulfur cluster assembly"/>
    <property type="evidence" value="ECO:0007669"/>
    <property type="project" value="InterPro"/>
</dbReference>
<dbReference type="GO" id="GO:0051539">
    <property type="term" value="F:4 iron, 4 sulfur cluster binding"/>
    <property type="evidence" value="ECO:0007669"/>
    <property type="project" value="TreeGrafter"/>
</dbReference>
<dbReference type="PANTHER" id="PTHR43011">
    <property type="entry name" value="IRON-SULFUR CLUSTER ASSEMBLY 2 HOMOLOG, MITOCHONDRIAL"/>
    <property type="match status" value="1"/>
</dbReference>
<dbReference type="Gene3D" id="2.60.300.12">
    <property type="entry name" value="HesB-like domain"/>
    <property type="match status" value="1"/>
</dbReference>
<dbReference type="GO" id="GO:0051537">
    <property type="term" value="F:2 iron, 2 sulfur cluster binding"/>
    <property type="evidence" value="ECO:0007669"/>
    <property type="project" value="TreeGrafter"/>
</dbReference>
<protein>
    <submittedName>
        <fullName evidence="2">Probable iron binding protein from the HesB_IscA_SufA family</fullName>
    </submittedName>
</protein>